<dbReference type="Gene3D" id="1.10.1040.10">
    <property type="entry name" value="N-(1-d-carboxylethyl)-l-norvaline Dehydrogenase, domain 2"/>
    <property type="match status" value="1"/>
</dbReference>
<sequence>MILTILHPGEMGVSVATAAISSGHRVLWVSEGRSEATKKRASFHKLEDIKTLSNIHESDIVFSICPPQSAIEVAKAVAETGFEGLYMDANAGSPEKKHLINKLLESNNIDFVDGGIIGPPANSEGSTRLYVSGERCDEIKAVFTDGFLSVLSLGDEIGKAASLKIAYGAWTKGSSALILTVRAMAKNAGVEEDLLHEWGLSQPGAEAMTLMSATLNPPKAWRFVSEMNEISETFASNGVPNVFWDAAAEVYERLKDFKDVPNEQVNIDLVLQKLIEPNEDI</sequence>
<evidence type="ECO:0000259" key="1">
    <source>
        <dbReference type="Pfam" id="PF03807"/>
    </source>
</evidence>
<dbReference type="InterPro" id="IPR008927">
    <property type="entry name" value="6-PGluconate_DH-like_C_sf"/>
</dbReference>
<evidence type="ECO:0000313" key="3">
    <source>
        <dbReference type="EMBL" id="SVB78524.1"/>
    </source>
</evidence>
<dbReference type="Pfam" id="PF03807">
    <property type="entry name" value="F420_oxidored"/>
    <property type="match status" value="1"/>
</dbReference>
<dbReference type="InterPro" id="IPR013328">
    <property type="entry name" value="6PGD_dom2"/>
</dbReference>
<feature type="domain" description="Pyrroline-5-carboxylate reductase catalytic N-terminal" evidence="1">
    <location>
        <begin position="5"/>
        <end position="77"/>
    </location>
</feature>
<dbReference type="EMBL" id="UINC01057417">
    <property type="protein sequence ID" value="SVB78524.1"/>
    <property type="molecule type" value="Genomic_DNA"/>
</dbReference>
<evidence type="ECO:0008006" key="4">
    <source>
        <dbReference type="Google" id="ProtNLM"/>
    </source>
</evidence>
<gene>
    <name evidence="3" type="ORF">METZ01_LOCUS231378</name>
</gene>
<organism evidence="3">
    <name type="scientific">marine metagenome</name>
    <dbReference type="NCBI Taxonomy" id="408172"/>
    <lineage>
        <taxon>unclassified sequences</taxon>
        <taxon>metagenomes</taxon>
        <taxon>ecological metagenomes</taxon>
    </lineage>
</organism>
<dbReference type="AlphaFoldDB" id="A0A382GUI7"/>
<proteinExistence type="predicted"/>
<accession>A0A382GUI7</accession>
<dbReference type="InterPro" id="IPR015814">
    <property type="entry name" value="Pgluconate_DH_NAD-bd_C"/>
</dbReference>
<dbReference type="Pfam" id="PF09130">
    <property type="entry name" value="DUF1932"/>
    <property type="match status" value="1"/>
</dbReference>
<dbReference type="SUPFAM" id="SSF48179">
    <property type="entry name" value="6-phosphogluconate dehydrogenase C-terminal domain-like"/>
    <property type="match status" value="1"/>
</dbReference>
<dbReference type="SUPFAM" id="SSF51735">
    <property type="entry name" value="NAD(P)-binding Rossmann-fold domains"/>
    <property type="match status" value="1"/>
</dbReference>
<dbReference type="InterPro" id="IPR036291">
    <property type="entry name" value="NAD(P)-bd_dom_sf"/>
</dbReference>
<feature type="domain" description="Phosphogluconate dehydrogenase NAD-binding putative C-terminal" evidence="2">
    <location>
        <begin position="185"/>
        <end position="254"/>
    </location>
</feature>
<protein>
    <recommendedName>
        <fullName evidence="4">Phosphogluconate dehydrogenase NAD-binding putative C-terminal domain-containing protein</fullName>
    </recommendedName>
</protein>
<name>A0A382GUI7_9ZZZZ</name>
<reference evidence="3" key="1">
    <citation type="submission" date="2018-05" db="EMBL/GenBank/DDBJ databases">
        <authorList>
            <person name="Lanie J.A."/>
            <person name="Ng W.-L."/>
            <person name="Kazmierczak K.M."/>
            <person name="Andrzejewski T.M."/>
            <person name="Davidsen T.M."/>
            <person name="Wayne K.J."/>
            <person name="Tettelin H."/>
            <person name="Glass J.I."/>
            <person name="Rusch D."/>
            <person name="Podicherti R."/>
            <person name="Tsui H.-C.T."/>
            <person name="Winkler M.E."/>
        </authorList>
    </citation>
    <scope>NUCLEOTIDE SEQUENCE</scope>
</reference>
<dbReference type="InterPro" id="IPR028939">
    <property type="entry name" value="P5C_Rdtase_cat_N"/>
</dbReference>
<dbReference type="Gene3D" id="3.40.50.720">
    <property type="entry name" value="NAD(P)-binding Rossmann-like Domain"/>
    <property type="match status" value="1"/>
</dbReference>
<evidence type="ECO:0000259" key="2">
    <source>
        <dbReference type="Pfam" id="PF09130"/>
    </source>
</evidence>